<dbReference type="InterPro" id="IPR003593">
    <property type="entry name" value="AAA+_ATPase"/>
</dbReference>
<evidence type="ECO:0000256" key="4">
    <source>
        <dbReference type="ARBA" id="ARBA00022475"/>
    </source>
</evidence>
<keyword evidence="6 9" id="KW-0067">ATP-binding</keyword>
<dbReference type="AlphaFoldDB" id="A0A1E3RYQ9"/>
<dbReference type="PANTHER" id="PTHR43297:SF2">
    <property type="entry name" value="DIPEPTIDE TRANSPORT ATP-BINDING PROTEIN DPPD"/>
    <property type="match status" value="1"/>
</dbReference>
<evidence type="ECO:0000256" key="7">
    <source>
        <dbReference type="ARBA" id="ARBA00023136"/>
    </source>
</evidence>
<dbReference type="EMBL" id="MIGZ01000038">
    <property type="protein sequence ID" value="ODQ94497.1"/>
    <property type="molecule type" value="Genomic_DNA"/>
</dbReference>
<keyword evidence="7" id="KW-0472">Membrane</keyword>
<dbReference type="PROSITE" id="PS00211">
    <property type="entry name" value="ABC_TRANSPORTER_1"/>
    <property type="match status" value="2"/>
</dbReference>
<dbReference type="InterPro" id="IPR027417">
    <property type="entry name" value="P-loop_NTPase"/>
</dbReference>
<name>A0A1E3RYQ9_9MYCO</name>
<evidence type="ECO:0000256" key="2">
    <source>
        <dbReference type="ARBA" id="ARBA00005417"/>
    </source>
</evidence>
<sequence length="625" mass="66561">MSLLQVRDLTVAFPTDTASVNAVRGMNFDVHPREVVALVGESGAGKSATAMAVVGLLPEYAEVSGSIRLHDDELIGLSDARMSGIRGKTIGTVFQDPMSALTPVYTVGDQIAEAITIHQRGTTRRAAGTRAVELLDLVGIAQPEQRSRAFPHELSGGERQRVVIAIAIANDPDLLICDEPTTALDVTVQQQVLEVLKTARDVTGAGVLIITHDLGVVAEFADRALVMYAGRAVEVATVEELYRNRRMPYTVGLLGSVPRLDAAQGARLVPIPGAPPSLAALPPGCPFTPRCPLAIEACSAAEPELVPVNPAAAPGAAPAATPESAHLAACIRTEHVAGRSAAELYGVSTEPPPAQPAQDVPVVLRVQDLVRTYKLTKGVVFRRQVGEVRAVDGVSFELPRGRTLGIVGESGSGKSTTLHEILELAPPQSGSIEVLGADVASLDRRARRALRGDLQVVFQDPVASLDPRLPVFDVLSEPLRANGFDKAHTETRIRELLDIVGLQAQDAPRYPAEFSGGQKQRIGIARALALQPKILALDEPVSALDVSIQAGIINLLLDLQDRFGLSYLFVSHDLSVVKHLAHRVAVMYKGSIVEQGDGDQVFTNPRHDYTRRLLAAVPQPAVNRG</sequence>
<keyword evidence="3" id="KW-0813">Transport</keyword>
<evidence type="ECO:0000313" key="9">
    <source>
        <dbReference type="EMBL" id="ODQ94497.1"/>
    </source>
</evidence>
<dbReference type="Gene3D" id="3.40.50.300">
    <property type="entry name" value="P-loop containing nucleotide triphosphate hydrolases"/>
    <property type="match status" value="2"/>
</dbReference>
<feature type="domain" description="ABC transporter" evidence="8">
    <location>
        <begin position="364"/>
        <end position="614"/>
    </location>
</feature>
<dbReference type="SUPFAM" id="SSF52540">
    <property type="entry name" value="P-loop containing nucleoside triphosphate hydrolases"/>
    <property type="match status" value="2"/>
</dbReference>
<evidence type="ECO:0000256" key="6">
    <source>
        <dbReference type="ARBA" id="ARBA00022840"/>
    </source>
</evidence>
<dbReference type="PANTHER" id="PTHR43297">
    <property type="entry name" value="OLIGOPEPTIDE TRANSPORT ATP-BINDING PROTEIN APPD"/>
    <property type="match status" value="1"/>
</dbReference>
<proteinExistence type="inferred from homology"/>
<comment type="caution">
    <text evidence="9">The sequence shown here is derived from an EMBL/GenBank/DDBJ whole genome shotgun (WGS) entry which is preliminary data.</text>
</comment>
<dbReference type="SMART" id="SM00382">
    <property type="entry name" value="AAA"/>
    <property type="match status" value="2"/>
</dbReference>
<evidence type="ECO:0000256" key="1">
    <source>
        <dbReference type="ARBA" id="ARBA00004202"/>
    </source>
</evidence>
<dbReference type="GO" id="GO:0015833">
    <property type="term" value="P:peptide transport"/>
    <property type="evidence" value="ECO:0007669"/>
    <property type="project" value="InterPro"/>
</dbReference>
<dbReference type="GO" id="GO:0005524">
    <property type="term" value="F:ATP binding"/>
    <property type="evidence" value="ECO:0007669"/>
    <property type="project" value="UniProtKB-KW"/>
</dbReference>
<dbReference type="GO" id="GO:0016887">
    <property type="term" value="F:ATP hydrolysis activity"/>
    <property type="evidence" value="ECO:0007669"/>
    <property type="project" value="InterPro"/>
</dbReference>
<accession>A0A1E3RYQ9</accession>
<dbReference type="Pfam" id="PF08352">
    <property type="entry name" value="oligo_HPY"/>
    <property type="match status" value="2"/>
</dbReference>
<dbReference type="NCBIfam" id="NF007739">
    <property type="entry name" value="PRK10419.1"/>
    <property type="match status" value="2"/>
</dbReference>
<keyword evidence="4" id="KW-1003">Cell membrane</keyword>
<gene>
    <name evidence="9" type="ORF">BHQ17_08880</name>
</gene>
<feature type="domain" description="ABC transporter" evidence="8">
    <location>
        <begin position="4"/>
        <end position="254"/>
    </location>
</feature>
<keyword evidence="10" id="KW-1185">Reference proteome</keyword>
<dbReference type="NCBIfam" id="TIGR01727">
    <property type="entry name" value="oligo_HPY"/>
    <property type="match status" value="1"/>
</dbReference>
<dbReference type="Proteomes" id="UP000094243">
    <property type="component" value="Unassembled WGS sequence"/>
</dbReference>
<dbReference type="InterPro" id="IPR050388">
    <property type="entry name" value="ABC_Ni/Peptide_Import"/>
</dbReference>
<dbReference type="InterPro" id="IPR017871">
    <property type="entry name" value="ABC_transporter-like_CS"/>
</dbReference>
<dbReference type="InterPro" id="IPR013563">
    <property type="entry name" value="Oligopep_ABC_C"/>
</dbReference>
<dbReference type="NCBIfam" id="NF008453">
    <property type="entry name" value="PRK11308.1"/>
    <property type="match status" value="2"/>
</dbReference>
<dbReference type="OrthoDB" id="8036461at2"/>
<keyword evidence="5" id="KW-0547">Nucleotide-binding</keyword>
<dbReference type="FunFam" id="3.40.50.300:FF:001659">
    <property type="entry name" value="Peptide ABC transporter ATP-binding protein"/>
    <property type="match status" value="1"/>
</dbReference>
<dbReference type="CDD" id="cd03257">
    <property type="entry name" value="ABC_NikE_OppD_transporters"/>
    <property type="match status" value="2"/>
</dbReference>
<dbReference type="GO" id="GO:0005886">
    <property type="term" value="C:plasma membrane"/>
    <property type="evidence" value="ECO:0007669"/>
    <property type="project" value="UniProtKB-SubCell"/>
</dbReference>
<protein>
    <submittedName>
        <fullName evidence="9">Peptide ABC transporter ATP-binding protein</fullName>
    </submittedName>
</protein>
<evidence type="ECO:0000259" key="8">
    <source>
        <dbReference type="PROSITE" id="PS50893"/>
    </source>
</evidence>
<organism evidence="9 10">
    <name type="scientific">Mycolicibacterium holsaticum</name>
    <dbReference type="NCBI Taxonomy" id="152142"/>
    <lineage>
        <taxon>Bacteria</taxon>
        <taxon>Bacillati</taxon>
        <taxon>Actinomycetota</taxon>
        <taxon>Actinomycetes</taxon>
        <taxon>Mycobacteriales</taxon>
        <taxon>Mycobacteriaceae</taxon>
        <taxon>Mycolicibacterium</taxon>
    </lineage>
</organism>
<comment type="subcellular location">
    <subcellularLocation>
        <location evidence="1">Cell membrane</location>
        <topology evidence="1">Peripheral membrane protein</topology>
    </subcellularLocation>
</comment>
<evidence type="ECO:0000256" key="5">
    <source>
        <dbReference type="ARBA" id="ARBA00022741"/>
    </source>
</evidence>
<comment type="similarity">
    <text evidence="2">Belongs to the ABC transporter superfamily.</text>
</comment>
<dbReference type="InterPro" id="IPR003439">
    <property type="entry name" value="ABC_transporter-like_ATP-bd"/>
</dbReference>
<evidence type="ECO:0000313" key="10">
    <source>
        <dbReference type="Proteomes" id="UP000094243"/>
    </source>
</evidence>
<reference evidence="10" key="1">
    <citation type="submission" date="2016-09" db="EMBL/GenBank/DDBJ databases">
        <authorList>
            <person name="Greninger A.L."/>
            <person name="Jerome K.R."/>
            <person name="Mcnair B."/>
            <person name="Wallis C."/>
            <person name="Fang F."/>
        </authorList>
    </citation>
    <scope>NUCLEOTIDE SEQUENCE [LARGE SCALE GENOMIC DNA]</scope>
    <source>
        <strain evidence="10">M7</strain>
    </source>
</reference>
<dbReference type="PROSITE" id="PS50893">
    <property type="entry name" value="ABC_TRANSPORTER_2"/>
    <property type="match status" value="2"/>
</dbReference>
<dbReference type="RefSeq" id="WP_069404840.1">
    <property type="nucleotide sequence ID" value="NZ_MIGZ01000038.1"/>
</dbReference>
<evidence type="ECO:0000256" key="3">
    <source>
        <dbReference type="ARBA" id="ARBA00022448"/>
    </source>
</evidence>
<dbReference type="Pfam" id="PF00005">
    <property type="entry name" value="ABC_tran"/>
    <property type="match status" value="2"/>
</dbReference>